<dbReference type="InterPro" id="IPR018247">
    <property type="entry name" value="EF_Hand_1_Ca_BS"/>
</dbReference>
<dbReference type="GO" id="GO:0000272">
    <property type="term" value="P:polysaccharide catabolic process"/>
    <property type="evidence" value="ECO:0007669"/>
    <property type="project" value="InterPro"/>
</dbReference>
<evidence type="ECO:0000259" key="7">
    <source>
        <dbReference type="PROSITE" id="PS50268"/>
    </source>
</evidence>
<dbReference type="Pfam" id="PF04151">
    <property type="entry name" value="PPC"/>
    <property type="match status" value="1"/>
</dbReference>
<feature type="transmembrane region" description="Helical" evidence="6">
    <location>
        <begin position="5331"/>
        <end position="5356"/>
    </location>
</feature>
<evidence type="ECO:0000256" key="6">
    <source>
        <dbReference type="SAM" id="Phobius"/>
    </source>
</evidence>
<dbReference type="PROSITE" id="PS51766">
    <property type="entry name" value="DOCKERIN"/>
    <property type="match status" value="1"/>
</dbReference>
<keyword evidence="3 6" id="KW-1133">Transmembrane helix</keyword>
<dbReference type="InterPro" id="IPR002126">
    <property type="entry name" value="Cadherin-like_dom"/>
</dbReference>
<dbReference type="Gene3D" id="1.10.1330.10">
    <property type="entry name" value="Dockerin domain"/>
    <property type="match status" value="1"/>
</dbReference>
<dbReference type="InterPro" id="IPR050174">
    <property type="entry name" value="Protocadherin/Cadherin-CA"/>
</dbReference>
<dbReference type="InterPro" id="IPR015919">
    <property type="entry name" value="Cadherin-like_sf"/>
</dbReference>
<dbReference type="Pfam" id="PF07705">
    <property type="entry name" value="CARDB"/>
    <property type="match status" value="4"/>
</dbReference>
<reference evidence="9 10" key="2">
    <citation type="submission" date="2013-09" db="EMBL/GenBank/DDBJ databases">
        <title>Whole genome comparison of six Crocosphaera watsonii strains with differing phenotypes.</title>
        <authorList>
            <person name="Bench S.R."/>
            <person name="Heller P."/>
            <person name="Frank I."/>
            <person name="Arciniega M."/>
            <person name="Shilova I.N."/>
            <person name="Zehr J.P."/>
        </authorList>
    </citation>
    <scope>NUCLEOTIDE SEQUENCE [LARGE SCALE GENOMIC DNA]</scope>
    <source>
        <strain evidence="9 10">WH 0005</strain>
    </source>
</reference>
<dbReference type="InterPro" id="IPR002105">
    <property type="entry name" value="Dockerin_1_rpt"/>
</dbReference>
<dbReference type="SUPFAM" id="SSF63829">
    <property type="entry name" value="Calcium-dependent phosphotriesterase"/>
    <property type="match status" value="1"/>
</dbReference>
<dbReference type="InterPro" id="IPR011048">
    <property type="entry name" value="Haem_d1_sf"/>
</dbReference>
<dbReference type="SUPFAM" id="SSF63446">
    <property type="entry name" value="Type I dockerin domain"/>
    <property type="match status" value="1"/>
</dbReference>
<dbReference type="GO" id="GO:0005886">
    <property type="term" value="C:plasma membrane"/>
    <property type="evidence" value="ECO:0007669"/>
    <property type="project" value="TreeGrafter"/>
</dbReference>
<feature type="domain" description="Cadherin" evidence="7">
    <location>
        <begin position="237"/>
        <end position="337"/>
    </location>
</feature>
<evidence type="ECO:0000313" key="10">
    <source>
        <dbReference type="Proteomes" id="UP000017981"/>
    </source>
</evidence>
<dbReference type="CDD" id="cd11304">
    <property type="entry name" value="Cadherin_repeat"/>
    <property type="match status" value="3"/>
</dbReference>
<dbReference type="InterPro" id="IPR007280">
    <property type="entry name" value="Peptidase_C_arc/bac"/>
</dbReference>
<feature type="region of interest" description="Disordered" evidence="5">
    <location>
        <begin position="1242"/>
        <end position="1262"/>
    </location>
</feature>
<dbReference type="Pfam" id="PF00404">
    <property type="entry name" value="Dockerin_1"/>
    <property type="match status" value="1"/>
</dbReference>
<dbReference type="Pfam" id="PF05345">
    <property type="entry name" value="He_PIG"/>
    <property type="match status" value="8"/>
</dbReference>
<dbReference type="GO" id="GO:0007156">
    <property type="term" value="P:homophilic cell adhesion via plasma membrane adhesion molecules"/>
    <property type="evidence" value="ECO:0007669"/>
    <property type="project" value="InterPro"/>
</dbReference>
<dbReference type="Gene3D" id="2.60.40.1080">
    <property type="match status" value="1"/>
</dbReference>
<proteinExistence type="predicted"/>
<dbReference type="SUPFAM" id="SSF49313">
    <property type="entry name" value="Cadherin-like"/>
    <property type="match status" value="12"/>
</dbReference>
<dbReference type="PROSITE" id="PS50268">
    <property type="entry name" value="CADHERIN_2"/>
    <property type="match status" value="6"/>
</dbReference>
<evidence type="ECO:0000256" key="4">
    <source>
        <dbReference type="ARBA" id="ARBA00023180"/>
    </source>
</evidence>
<dbReference type="InterPro" id="IPR036439">
    <property type="entry name" value="Dockerin_dom_sf"/>
</dbReference>
<dbReference type="SMART" id="SM00736">
    <property type="entry name" value="CADG"/>
    <property type="match status" value="6"/>
</dbReference>
<protein>
    <recommendedName>
        <fullName evidence="11">Alkaline phosphatase</fullName>
    </recommendedName>
</protein>
<dbReference type="PROSITE" id="PS00018">
    <property type="entry name" value="EF_HAND_1"/>
    <property type="match status" value="1"/>
</dbReference>
<dbReference type="EMBL" id="CAQL01000658">
    <property type="protein sequence ID" value="CCQ56638.1"/>
    <property type="molecule type" value="Genomic_DNA"/>
</dbReference>
<dbReference type="PANTHER" id="PTHR24028">
    <property type="entry name" value="CADHERIN-87A"/>
    <property type="match status" value="1"/>
</dbReference>
<dbReference type="InterPro" id="IPR006644">
    <property type="entry name" value="Cadg"/>
</dbReference>
<dbReference type="Gene3D" id="2.130.10.10">
    <property type="entry name" value="YVTN repeat-like/Quinoprotein amine dehydrogenase"/>
    <property type="match status" value="1"/>
</dbReference>
<dbReference type="CDD" id="cd14254">
    <property type="entry name" value="Dockerin_II"/>
    <property type="match status" value="1"/>
</dbReference>
<comment type="subcellular location">
    <subcellularLocation>
        <location evidence="1">Membrane</location>
        <topology evidence="1">Single-pass membrane protein</topology>
    </subcellularLocation>
</comment>
<feature type="compositionally biased region" description="Polar residues" evidence="5">
    <location>
        <begin position="2874"/>
        <end position="2890"/>
    </location>
</feature>
<organism evidence="9 10">
    <name type="scientific">Crocosphaera watsonii WH 0005</name>
    <dbReference type="NCBI Taxonomy" id="423472"/>
    <lineage>
        <taxon>Bacteria</taxon>
        <taxon>Bacillati</taxon>
        <taxon>Cyanobacteriota</taxon>
        <taxon>Cyanophyceae</taxon>
        <taxon>Oscillatoriophycideae</taxon>
        <taxon>Chroococcales</taxon>
        <taxon>Aphanothecaceae</taxon>
        <taxon>Crocosphaera</taxon>
    </lineage>
</organism>
<dbReference type="InterPro" id="IPR013783">
    <property type="entry name" value="Ig-like_fold"/>
</dbReference>
<keyword evidence="4" id="KW-0325">Glycoprotein</keyword>
<dbReference type="Gene3D" id="2.60.40.10">
    <property type="entry name" value="Immunoglobulins"/>
    <property type="match status" value="21"/>
</dbReference>
<feature type="domain" description="Dockerin" evidence="8">
    <location>
        <begin position="4834"/>
        <end position="4897"/>
    </location>
</feature>
<reference evidence="9 10" key="1">
    <citation type="submission" date="2013-01" db="EMBL/GenBank/DDBJ databases">
        <authorList>
            <person name="Bench S."/>
        </authorList>
    </citation>
    <scope>NUCLEOTIDE SEQUENCE [LARGE SCALE GENOMIC DNA]</scope>
    <source>
        <strain evidence="9 10">WH 0005</strain>
    </source>
</reference>
<dbReference type="Gene3D" id="2.60.40.3440">
    <property type="match status" value="1"/>
</dbReference>
<name>T2IUD8_CROWT</name>
<evidence type="ECO:0000256" key="3">
    <source>
        <dbReference type="ARBA" id="ARBA00022989"/>
    </source>
</evidence>
<keyword evidence="2 6" id="KW-0812">Transmembrane</keyword>
<evidence type="ECO:0000256" key="2">
    <source>
        <dbReference type="ARBA" id="ARBA00022692"/>
    </source>
</evidence>
<dbReference type="NCBIfam" id="NF012211">
    <property type="entry name" value="tand_rpt_95"/>
    <property type="match status" value="1"/>
</dbReference>
<evidence type="ECO:0000256" key="1">
    <source>
        <dbReference type="ARBA" id="ARBA00004167"/>
    </source>
</evidence>
<dbReference type="GO" id="GO:0005509">
    <property type="term" value="F:calcium ion binding"/>
    <property type="evidence" value="ECO:0007669"/>
    <property type="project" value="InterPro"/>
</dbReference>
<feature type="domain" description="Cadherin" evidence="7">
    <location>
        <begin position="140"/>
        <end position="230"/>
    </location>
</feature>
<sequence>MTDAKFNQLEENENNNIISQQVSIQTVINESPTDVEISNNLVNENSPNNAVIGTLSTIDPNLDDTHTYRLLDSAEGRFYIDGNQLKVANGTLLNFEETSSYDIKVQTIDPAGLSFDKTLTIDLQNVNENPTDIILTSNNIAENSPIDTVIGELETIDVDASDTHTYELIDDALGRFKLDNNKIQVADSSLLNFEENNSYEITVKTRDAEELELEKVLKINIADVNESPTAINLSNNSVDENSNDDTFIGYFSTDDPDDSENHSYTLINDAQGIFKIEGNELRVADGSLLDFEENTSHIITVETKDKGDLTLTQDFSITLNDLNESDLTFAWVNVPETANFGEFINIEWQVNNIGDDSTLSSWTDVIYLSTDSEISDDDEILESIINSQPLDANNNYTQTINISLPLNDESVPGTYYLLGKTDIFNNEIEINETNNSSDNDLRVIQLSIPPLPDLVTQDIQVPNLIPRGDDISISWRTLNIGDADINTSWTESIYLSSDSTLNNATFLTNINQDKSLANDGFIDTTIDINRSDIIDGDYQIIIVTDVNNNIYERDGETNNITVSETITISHPDLIPEWKNAPAIATSGDTLNLSYSLTNQGLIDITNQWKDQVYLSTDQQLDNDDQLLEEIIQIGGILGNNNQDYSVDVTLPLEISGDYYLLLATDVDNNINEFSDENNNLVTSAINVELVPHADLEVSNVIVPALTIGNPVPVTFEWTVTNIGTGSSNSDQWTDQIIASRDGTFGNSDDFVLGEFIHTGSLENNQQYQRQETILLPSNFEGRYRIFIQSDVTDNVFENNKKNNNIGTAINFMDIVDVPYSDLAVTELITESIGQSGENLSISWTVANLSDSNGGQGIGITENSNWNDIVYLSSDSQGNNIIPGTVQIFDHKGALALDSSYERNVDFSIPDGLTGTYYVVVETTGSYDFIYTNNNKKVSNEPITINLSESPDLRVKDIITPTNVQAGDVIDITWQVTNQGTGNATDVWTDKLQLREAGKTDGEIIDLRSFTYNNQLEAGKFYTRTEQITLPETIQGIYEIVITTNTTNSLYEHNATANNTTIDNELLTIGLPPRPDLQVQDIITPDTVSAGGNITVEFIVLNQGEVATNSPKWQDKVYLSLDGELSSDDIIIGTLENGSALGSKESYRSISEPLTIPRYFRNNAYIIVETDSNNVINEYPQEENNTLVKQININSIPPADLVTSNVISPDQVFEGNEIEVRFTVTNKGIGETDRDSWTDTVWLTRDPQRPSTKSRESSPEPNDIEDFILGSISHNGSLAVGESYEQVITVNIPEIRNEFFPNGLSGNWYITPWSDAYDVVLEDTLSDNINPDDPNEIDNNNYKGRPITVLSGAPADVIVTSIIPTQEALAGDEFTVQWTVENQSTTATPNSWVDEIYLSDSPNLYEGKQWLLAEVEHQGVLQQNENYSKERTVTLNPAAQGQYIIVKTGGRWEGDRQDNSISSVDTNVTNQPSDLIVTNITTPQESFSGEKAVISWTVENQGATVWEGTRYWEDHVYLSTDPRLTIEQLSSSRSESIGSFVYSPTTPLETGDSYTQTAEVTLPRGIEGDYYIYIVSNSNSFVHYLSQYQEDNNESALEQYSDRVFEDFSNNLFLTSIPVTYREPDLQVTNLTPSITDTVSGQTITVDWTVSNLGTRDTRQTSWIDRVYLSRDPSLDESDQQLGSFIRRSQKGLSQGDDYTVNLDVDLPDGIQGDYYLLAYSDSNIAGYLPPQPAVVDFEAYIDPYLARVGEYKDEGNNITATPINITLATPPDLQVLPFSVAERAIVGQTFDLTYTVQNNSLGDTPSKQGEWRDLIYLSRDEFLDLDSDRYLDYVDHKDGLLAGENYTINKTLTLPKNISGSYYVFVVTDPANYQNRQRGQVFEGENETNNATPSDRPLIVELPPPTDLQVDTITLPSGAQTGDNITLEWTVFNRSEEVAEGRWTDAVYLSTDATWDIEDRPIGRVIREDNTPLQPGEFYTAQLQTSLPPITPGQYRVIVRPDIFDQVEEGENEVNNRTASADPLTVSVPSLQLGVRSNFDLDQQQVYQVEVPLGQTLKVTLDGLLEDGANELFVRFGDVPTDVVYDAAYQGPLAPDQTAIIPTTKPGTYYILVRGQSENPVNLLAELVPFTVENVSTDQGGDSRYVTTTITGAQFHEDALVKLVRPGFAEYEPVNYEVIDSTRIKAIFDFRDAPRGLYDVKVINPNGDTAILPYRYLIERAMEPDIDIGLGGPRVLAPGNTGTYGVSVVSTTNIDTPYTHFQFGIPELGVNEVLFGLDYVRFSSNLRGTPEIEGLQTLPWASLASEVNTTGEILAPGYITDLPTGEWVGQTFRVETYPGLQAILDQNFNQLLDKLRNQFADDPDSLAIVNSIQSPEDLDLIAPPDGEFPGLTAIYESQGSPLADIEDEDIAFQFHILASATALTRDEFIEQQTQEALKLRQAILNDADASQGLAVLAANEQQWIQGYLASLEMAGLLRPEDTAPPVREEPLVLSLMATLATGILAGPVGNQIITNDNLIDFFKQIRQWYGHDAELIGQNTAPDLEPYDLNLTYPTHSEAFDIYVPYGSVKLDLPTETPLTPPNWATFLNSTGETNQLASITGPFGQGEEGFVSGEATLPYTINFSNPATATSEVGEIRIVTELDEDLDPLTFALGDLQIGDIQVSIPNSRASFEGTFNFVNSKGFLLRVSAGIDVATHTATWLLQAIDPNTGEAIANPDLGLLPPDDASGAGKGFVTYQIKPKTVGVTGTEITSEARILLNTQAPLDTPTITHTLDSQAPTSQLNVTPIGIQGNDYLVEWQAEDDSNGSGVRHITVYVAKDGGAYEIWQQQTQETSGVYQGEAGHTYEFLAIATDNAGNKEDPTLGTQVPDDGSSVNLGNLPSVGQTSQDLPPAPKPSAEPSTNDLFTAAEALIPSSVPTTRPSQFETVLEPFKAQSLVTGIGSSGAGIGAMAIALRDDGSAIISGGSARNELFIVPREGKEVGQPWVSLSEPIFDLEFDNQGNLWATSGGGALLQLDPTTGAIVEQYGESLTQSLAIAPDTGYIYVSSGDGIEVFDPIGETFTHYSDLRVGNLTFDKQGQLWAALWPDRGDVIRFNEQNKAETMLSFDTPLDSLAFGETGTSLEGLLFISDNSGQLLMVDMATLRHVVVASGGSRGDIVKTTNDGRVLLSQGQQVEVLNPIIAPQVVATNPSPNSQITLPHNTILVTFDQDMFIGDSSNENSVLNPLNFQLTGESVGTFIPQQVQYDSSSRTALVIFDAIIPDRYELLIESDIQSVAGLEMDADYSGQFTAISDFLAVVDFEFSNPRLDRSQQTLSYEVSLTNTADYDLLLPAFLLLDPAQGFSGTPLNSEQNEDGAYLLDLSDSLPDGLFKPGQIITGQIISVENPDNLRVELAPGIYALPTSNQVPIFISNPLTEATIGEVYTYQVTANDPDGIALTYLLYDAPEGMIIDGETGLMSWTPTGDSLAETEVMIRVYDSRGGHETQSFTIAVEGGNHQPIIDPLPDTIEGAEGEILQIPIFAFDEDNDALIYYAENLPNGALFDPNTQLFTWQPDFNAAGTYENVTFSVSDGISSISQTTKIRIAPINQSPTLIIPENQTITEGQDFTLQLLGNDSEGDTLTYFSNLLPGGSTLDPNTGEFKWTPTYFQAGDYEIPLSVSDGESVSTETVTISVLNVNAAPLFDDLGTWQIQEGQTLRFRTFALDPDNPSYVLPERLSDGSLVILEEGEATVSYTIDNVPVGAEFDPESATFTWTPDYTQAGNYSVIVTATDTGDGTGINQQSILTIPITVLNTNRTPEITPIENQTIERGDILNIPIEAIDPDGDTITLTAQSIGGFGLPEFATLDNGVLQFAPSFNDRGDYTIVITAQDDGEGNLKATYSFILTVDAFNEPPNLAYIGDKVAVVGEPLQVEINVSDKDQDDLTYNIQGLPASATITPSSTYGKAILEWTPTASDLGTYSVTLQVTDSGNGDSNEILNDTQLFNVIVRNSNQTPVLSPINAQIIAEGETLTLVLPGSDSDGDILTYTATNLPISAILDSQQGILTWETDLTDAGIYEDITIIASDGNRSDSQSFNIEVNNTNQSPIFAPLPTQNGRENILVQFTLAAGDADGDTLTYGPLSKLPDGAIFDTRNRQFRWTPDYEQAGNYNLTFGVFDPQGLSDTVTVPIIIDNVNRRPTIDVTSHNAVVGEGLTFTVNGQDADSNSQLTYSVQGLPEGATFNENTGEFNWIASPGQVGDYAVTFTVSDGLSDVSDTVLIRANLNPNNLPVTIELTPSFPAVPGQQVTINAIADSLADITNISLKINGQTITLDQRGRGQFTPQTPGRYQIEAMATDADGLTGTQLSVLKVRDPQDTLPPVVTLNSTVNNAQINSITDILGTVADSNLDEWKLEIAPMQTLETTQTIRDRFTLLARGITTIQNSLTQLDPSQFTNGFYQLRLTATDISGRGSVTTANVELSSIEKENYNRSATDLSVTLGGVNLDLVRVYDSLNTASSQFGQGWRLSNIDTQLQTNILPTGQENLGIYNPLEAGNRLYLTLPNGERVGFTFQPQTHQGDGFIYYTPNWIADQGDYTLNSVDALLSKGGQRFYELKTGQPYNPSSAFFEDFAYTLNAPDGTIYHLDAIGQIREQITPNGTKLTYSDSGIIADNGDYLTWIKNGRDQISEIITSDGQTLRYSYDEQGYLIGVRNISLGESERYQYDDFGRLILATGDVQNTGETINYQGGNPQVNSIIADLGTANSFIDNPVMGSLSTGENHNYSFTIRESETLSTDTGFVLVGVELTVNNGDVNIAGLTSLSTEITGNIVFSIFAIEEAGLNLLEISGEGNYSLELSILGDVNQDGKVNGVDSQLVSAALGNNNYSQNLDVNQDGVISAVDVQILGSNFGFMANVAPTLQTTSILTHEDLQVIVPLAELGSDAEGDDIFYRVLNATQGSVQLSPDGSGAIFTPNNGYTGDATFELVADDGYSQSDAVTVTVDVSDAPLLHFDFITRNPQLEIGKQFTLELIGDFADETNVILPPSYFDFSSSDPDVVAINKQGIIKGLTHGQSATIFANSHGIQATTAVPVGLSESLTESLLQVLGLDVYPEAVSLPSNGGTRQFLVNLLDDLDITSASEGTEYFVSNPNIINVDAEGLVSSSAPGFATLTVINGGAEAVIPIYVENPQIGTVDLDKEGGIVQAADGSIVQIAPGALNEETTVSISNLAETELPFAVPEGLDFVAALDLDMGEEDLNTGVQLKIPVDPDIPVGTKLFVYRADTIPDENGVQQPIWWQEDAAIVGDDGFAYTTSPPYLGILGSGILMFAHGVGQMALVAGTVTPLFTPALTSLFGLVGSIGGGVLIGTGIGLALNFAIDLLVGRNKIEIVEIPKTGLPRYQNLELDVNPGVVNSFETVITTLPTDENAPEINTVKLEFTQSGKPQLVITGEQFGTLPDELAVSFQMGGKDSVDINGNPIYVGGADIEEKDSLALKPSEIRVDIPQSVAVGLANILVTRTIKDNQGNIINTLESNLANVSIPASYIFSTMPTESSVAVFDGRSQVFDPINQTTVNNPNFNELIAKIQIGDILSETRPDQIVVTEDNTRAYVTLSMDNRVAVVDTIALQQIDKNPVDNPLFAHEIFLPSGATPFRMVLDNQSIYISDRNLNTIYVIDINPQSKTYHQVSTINIPPFNPAGNLPSSFGPGLRGLDISEDGKRLYVARPNINGTSNPRGNHLNGEILIIDLDPNSKTFHQQIDSIEAGKHPWDVKVQGNSVTFTNYFSDKEGFGVIDNGKVRYVPITLDAPSQGEPGGVVNLDSFDVNNAQNIVILPDTSYAFVTGFNYPDLDVPSKNHFENFGSPYPAGSTIGIIENPLSPDAKLIAATRPIPGGFPQGITLSPDNNYLYVNYPTFLFKDDSKPSQPIVRGSVFVYNVLEIVKELKASKDETVHVPSFGPGGSGLAGEVPLLSRHPINEVINGQYKFDTPNSAIDTHAAYRYYSFDGEFRVYDDKQTPLTIGGRVRGVDKQSGFLKLLAPFGESSDRTPKFQWQTTDDSELRYSRLYVSSLPPGEGLFPSDTPSDLEPEYKGKNPANPTEDDFHPYRILSQEIPYNTLEWELENLKELTAGQTYYWGVEAETTDGRLKENREHLKRHLFLLQLHLVR</sequence>
<dbReference type="InterPro" id="IPR011635">
    <property type="entry name" value="CARDB"/>
</dbReference>
<dbReference type="Proteomes" id="UP000017981">
    <property type="component" value="Unassembled WGS sequence"/>
</dbReference>
<dbReference type="Gene3D" id="2.60.40.60">
    <property type="entry name" value="Cadherins"/>
    <property type="match status" value="3"/>
</dbReference>
<evidence type="ECO:0000256" key="5">
    <source>
        <dbReference type="SAM" id="MobiDB-lite"/>
    </source>
</evidence>
<dbReference type="InterPro" id="IPR015943">
    <property type="entry name" value="WD40/YVTN_repeat-like_dom_sf"/>
</dbReference>
<dbReference type="InterPro" id="IPR016134">
    <property type="entry name" value="Dockerin_dom"/>
</dbReference>
<comment type="caution">
    <text evidence="9">The sequence shown here is derived from an EMBL/GenBank/DDBJ whole genome shotgun (WGS) entry which is preliminary data.</text>
</comment>
<evidence type="ECO:0008006" key="11">
    <source>
        <dbReference type="Google" id="ProtNLM"/>
    </source>
</evidence>
<evidence type="ECO:0000313" key="9">
    <source>
        <dbReference type="EMBL" id="CCQ56638.1"/>
    </source>
</evidence>
<feature type="region of interest" description="Disordered" evidence="5">
    <location>
        <begin position="2858"/>
        <end position="2903"/>
    </location>
</feature>
<feature type="domain" description="Cadherin" evidence="7">
    <location>
        <begin position="3908"/>
        <end position="4002"/>
    </location>
</feature>
<dbReference type="Pfam" id="PF17963">
    <property type="entry name" value="Big_9"/>
    <property type="match status" value="1"/>
</dbReference>
<feature type="transmembrane region" description="Helical" evidence="6">
    <location>
        <begin position="5295"/>
        <end position="5324"/>
    </location>
</feature>
<feature type="domain" description="Cadherin" evidence="7">
    <location>
        <begin position="42"/>
        <end position="132"/>
    </location>
</feature>
<dbReference type="GO" id="GO:0004553">
    <property type="term" value="F:hydrolase activity, hydrolyzing O-glycosyl compounds"/>
    <property type="evidence" value="ECO:0007669"/>
    <property type="project" value="InterPro"/>
</dbReference>
<dbReference type="SMART" id="SM00112">
    <property type="entry name" value="CA"/>
    <property type="match status" value="3"/>
</dbReference>
<accession>T2IUD8</accession>
<feature type="domain" description="Cadherin" evidence="7">
    <location>
        <begin position="4095"/>
        <end position="4181"/>
    </location>
</feature>
<evidence type="ECO:0000259" key="8">
    <source>
        <dbReference type="PROSITE" id="PS51766"/>
    </source>
</evidence>
<dbReference type="PANTHER" id="PTHR24028:SF316">
    <property type="entry name" value="NEURAL-CADHERIN-LIKE"/>
    <property type="match status" value="1"/>
</dbReference>
<dbReference type="Gene3D" id="2.60.120.380">
    <property type="match status" value="1"/>
</dbReference>
<gene>
    <name evidence="9" type="ORF">CWATWH0005_1232</name>
</gene>
<feature type="region of interest" description="Disordered" evidence="5">
    <location>
        <begin position="6048"/>
        <end position="6078"/>
    </location>
</feature>
<feature type="domain" description="Cadherin" evidence="7">
    <location>
        <begin position="3704"/>
        <end position="3801"/>
    </location>
</feature>
<keyword evidence="6" id="KW-0472">Membrane</keyword>
<dbReference type="SUPFAM" id="SSF51004">
    <property type="entry name" value="C-terminal (heme d1) domain of cytochrome cd1-nitrite reductase"/>
    <property type="match status" value="1"/>
</dbReference>